<gene>
    <name evidence="1" type="ORF">M422DRAFT_266936</name>
</gene>
<reference evidence="1 2" key="1">
    <citation type="submission" date="2014-06" db="EMBL/GenBank/DDBJ databases">
        <title>Evolutionary Origins and Diversification of the Mycorrhizal Mutualists.</title>
        <authorList>
            <consortium name="DOE Joint Genome Institute"/>
            <consortium name="Mycorrhizal Genomics Consortium"/>
            <person name="Kohler A."/>
            <person name="Kuo A."/>
            <person name="Nagy L.G."/>
            <person name="Floudas D."/>
            <person name="Copeland A."/>
            <person name="Barry K.W."/>
            <person name="Cichocki N."/>
            <person name="Veneault-Fourrey C."/>
            <person name="LaButti K."/>
            <person name="Lindquist E.A."/>
            <person name="Lipzen A."/>
            <person name="Lundell T."/>
            <person name="Morin E."/>
            <person name="Murat C."/>
            <person name="Riley R."/>
            <person name="Ohm R."/>
            <person name="Sun H."/>
            <person name="Tunlid A."/>
            <person name="Henrissat B."/>
            <person name="Grigoriev I.V."/>
            <person name="Hibbett D.S."/>
            <person name="Martin F."/>
        </authorList>
    </citation>
    <scope>NUCLEOTIDE SEQUENCE [LARGE SCALE GENOMIC DNA]</scope>
    <source>
        <strain evidence="1 2">SS14</strain>
    </source>
</reference>
<dbReference type="Proteomes" id="UP000054279">
    <property type="component" value="Unassembled WGS sequence"/>
</dbReference>
<evidence type="ECO:0000313" key="1">
    <source>
        <dbReference type="EMBL" id="KIJ31398.1"/>
    </source>
</evidence>
<dbReference type="HOGENOM" id="CLU_2321848_0_0_1"/>
<dbReference type="AlphaFoldDB" id="A0A0C9TN44"/>
<evidence type="ECO:0000313" key="2">
    <source>
        <dbReference type="Proteomes" id="UP000054279"/>
    </source>
</evidence>
<organism evidence="1 2">
    <name type="scientific">Sphaerobolus stellatus (strain SS14)</name>
    <dbReference type="NCBI Taxonomy" id="990650"/>
    <lineage>
        <taxon>Eukaryota</taxon>
        <taxon>Fungi</taxon>
        <taxon>Dikarya</taxon>
        <taxon>Basidiomycota</taxon>
        <taxon>Agaricomycotina</taxon>
        <taxon>Agaricomycetes</taxon>
        <taxon>Phallomycetidae</taxon>
        <taxon>Geastrales</taxon>
        <taxon>Sphaerobolaceae</taxon>
        <taxon>Sphaerobolus</taxon>
    </lineage>
</organism>
<protein>
    <submittedName>
        <fullName evidence="1">Uncharacterized protein</fullName>
    </submittedName>
</protein>
<dbReference type="EMBL" id="KN837243">
    <property type="protein sequence ID" value="KIJ31398.1"/>
    <property type="molecule type" value="Genomic_DNA"/>
</dbReference>
<name>A0A0C9TN44_SPHS4</name>
<accession>A0A0C9TN44</accession>
<proteinExistence type="predicted"/>
<sequence length="99" mass="11092">MAVQQLAVLLELHPKECTQSLVINAFSCQATCAEILPLFVQNMASVVVEPFRSHGCQSCRSKARHFPVEDANNCSRRRIHENISGVQITMREIKSFGAY</sequence>
<keyword evidence="2" id="KW-1185">Reference proteome</keyword>